<dbReference type="InterPro" id="IPR007210">
    <property type="entry name" value="ABC_Gly_betaine_transp_sub-bd"/>
</dbReference>
<dbReference type="Pfam" id="PF04069">
    <property type="entry name" value="OpuAC"/>
    <property type="match status" value="1"/>
</dbReference>
<sequence length="298" mass="32896">MVKHSIRALAMAAAVAVGFAPAAGAQAITVGGKNFTEQLLLSDMTGQYLDAHGFDADVRNGMGSTVLRRAQLNGQVDLYWEYVGTSLITYNKVEGGAKMSRQEAYEKVKKLDAEKGLVWLKPSQANNTYAIAMEEEDAEKRGVETISDLAKLVEGGKELTFATDAEFASRPDGLPGLQEHYGFSFPRAQVKRMDAGLVYKALNEDEVNSAMVFATDGRNAAFDFRVLEDDQNFFPNYAITPVVREDVLKKHPKLRELMNELSSKLDDATMQRLNKQVDVEKKSVSQVAETFLKENGLI</sequence>
<dbReference type="STRING" id="1082479.SAMN05216241_107113"/>
<protein>
    <submittedName>
        <fullName evidence="3">Osmoprotectant transport system substrate-binding protein</fullName>
    </submittedName>
</protein>
<feature type="signal peptide" evidence="1">
    <location>
        <begin position="1"/>
        <end position="22"/>
    </location>
</feature>
<organism evidence="3 4">
    <name type="scientific">Limimonas halophila</name>
    <dbReference type="NCBI Taxonomy" id="1082479"/>
    <lineage>
        <taxon>Bacteria</taxon>
        <taxon>Pseudomonadati</taxon>
        <taxon>Pseudomonadota</taxon>
        <taxon>Alphaproteobacteria</taxon>
        <taxon>Rhodospirillales</taxon>
        <taxon>Rhodovibrionaceae</taxon>
        <taxon>Limimonas</taxon>
    </lineage>
</organism>
<dbReference type="GO" id="GO:0022857">
    <property type="term" value="F:transmembrane transporter activity"/>
    <property type="evidence" value="ECO:0007669"/>
    <property type="project" value="InterPro"/>
</dbReference>
<keyword evidence="1" id="KW-0732">Signal</keyword>
<dbReference type="Gene3D" id="3.40.190.120">
    <property type="entry name" value="Osmoprotection protein (prox), domain 2"/>
    <property type="match status" value="1"/>
</dbReference>
<reference evidence="3 4" key="1">
    <citation type="submission" date="2016-10" db="EMBL/GenBank/DDBJ databases">
        <authorList>
            <person name="de Groot N.N."/>
        </authorList>
    </citation>
    <scope>NUCLEOTIDE SEQUENCE [LARGE SCALE GENOMIC DNA]</scope>
    <source>
        <strain evidence="3 4">DSM 25584</strain>
    </source>
</reference>
<accession>A0A1G7SQW8</accession>
<evidence type="ECO:0000256" key="1">
    <source>
        <dbReference type="SAM" id="SignalP"/>
    </source>
</evidence>
<evidence type="ECO:0000259" key="2">
    <source>
        <dbReference type="Pfam" id="PF04069"/>
    </source>
</evidence>
<evidence type="ECO:0000313" key="3">
    <source>
        <dbReference type="EMBL" id="SDG25433.1"/>
    </source>
</evidence>
<feature type="chain" id="PRO_5011758439" evidence="1">
    <location>
        <begin position="23"/>
        <end position="298"/>
    </location>
</feature>
<dbReference type="GO" id="GO:0043190">
    <property type="term" value="C:ATP-binding cassette (ABC) transporter complex"/>
    <property type="evidence" value="ECO:0007669"/>
    <property type="project" value="InterPro"/>
</dbReference>
<name>A0A1G7SQW8_9PROT</name>
<dbReference type="Proteomes" id="UP000199415">
    <property type="component" value="Unassembled WGS sequence"/>
</dbReference>
<dbReference type="RefSeq" id="WP_090020500.1">
    <property type="nucleotide sequence ID" value="NZ_FNCE01000007.1"/>
</dbReference>
<evidence type="ECO:0000313" key="4">
    <source>
        <dbReference type="Proteomes" id="UP000199415"/>
    </source>
</evidence>
<dbReference type="AlphaFoldDB" id="A0A1G7SQW8"/>
<dbReference type="CDD" id="cd13611">
    <property type="entry name" value="PBP2_YehZ"/>
    <property type="match status" value="1"/>
</dbReference>
<dbReference type="SUPFAM" id="SSF53850">
    <property type="entry name" value="Periplasmic binding protein-like II"/>
    <property type="match status" value="1"/>
</dbReference>
<dbReference type="Gene3D" id="3.40.190.10">
    <property type="entry name" value="Periplasmic binding protein-like II"/>
    <property type="match status" value="1"/>
</dbReference>
<dbReference type="OrthoDB" id="9781705at2"/>
<dbReference type="EMBL" id="FNCE01000007">
    <property type="protein sequence ID" value="SDG25433.1"/>
    <property type="molecule type" value="Genomic_DNA"/>
</dbReference>
<proteinExistence type="predicted"/>
<keyword evidence="4" id="KW-1185">Reference proteome</keyword>
<feature type="domain" description="ABC-type glycine betaine transport system substrate-binding" evidence="2">
    <location>
        <begin position="27"/>
        <end position="294"/>
    </location>
</feature>
<gene>
    <name evidence="3" type="ORF">SAMN05216241_107113</name>
</gene>